<dbReference type="Pfam" id="PF09189">
    <property type="entry name" value="MoaD_arch"/>
    <property type="match status" value="1"/>
</dbReference>
<sequence length="84" mass="9445">MEENIEMRGIPQAELQSALLELGATKILPRMFQGDRWEVSLSEETFVTLGVIRLPVTQLKFRGEAETLKAVLKTFRLKTLRGGG</sequence>
<comment type="caution">
    <text evidence="2">The sequence shown here is derived from an EMBL/GenBank/DDBJ whole genome shotgun (WGS) entry which is preliminary data.</text>
</comment>
<dbReference type="InterPro" id="IPR036473">
    <property type="entry name" value="Mopterin_CF_MoaD-rel_C_sf"/>
</dbReference>
<evidence type="ECO:0000259" key="1">
    <source>
        <dbReference type="Pfam" id="PF09189"/>
    </source>
</evidence>
<name>A0ABR7T4Y8_HELCL</name>
<dbReference type="InterPro" id="IPR015272">
    <property type="entry name" value="MoadD_C"/>
</dbReference>
<dbReference type="RefSeq" id="WP_188039789.1">
    <property type="nucleotide sequence ID" value="NZ_JACVHF010000007.1"/>
</dbReference>
<protein>
    <recommendedName>
        <fullName evidence="1">Molybdopterin cofactor biosynthesis MoaD-related C-terminal domain-containing protein</fullName>
    </recommendedName>
</protein>
<evidence type="ECO:0000313" key="3">
    <source>
        <dbReference type="Proteomes" id="UP000617402"/>
    </source>
</evidence>
<accession>A0ABR7T4Y8</accession>
<proteinExistence type="predicted"/>
<feature type="domain" description="Molybdopterin cofactor biosynthesis MoaD-related C-terminal" evidence="1">
    <location>
        <begin position="4"/>
        <end position="84"/>
    </location>
</feature>
<organism evidence="2 3">
    <name type="scientific">Heliobacterium chlorum</name>
    <dbReference type="NCBI Taxonomy" id="2698"/>
    <lineage>
        <taxon>Bacteria</taxon>
        <taxon>Bacillati</taxon>
        <taxon>Bacillota</taxon>
        <taxon>Clostridia</taxon>
        <taxon>Eubacteriales</taxon>
        <taxon>Heliobacteriaceae</taxon>
        <taxon>Heliobacterium</taxon>
    </lineage>
</organism>
<keyword evidence="3" id="KW-1185">Reference proteome</keyword>
<gene>
    <name evidence="2" type="ORF">H1S01_08895</name>
</gene>
<dbReference type="Proteomes" id="UP000617402">
    <property type="component" value="Unassembled WGS sequence"/>
</dbReference>
<reference evidence="2 3" key="1">
    <citation type="submission" date="2020-07" db="EMBL/GenBank/DDBJ databases">
        <title>Draft whole-genome sequence of Heliobacterium chlorum DSM 3682, type strain.</title>
        <authorList>
            <person name="Kyndt J.A."/>
            <person name="Meyer T.E."/>
            <person name="Imhoff J.F."/>
        </authorList>
    </citation>
    <scope>NUCLEOTIDE SEQUENCE [LARGE SCALE GENOMIC DNA]</scope>
    <source>
        <strain evidence="2 3">DSM 3682</strain>
    </source>
</reference>
<evidence type="ECO:0000313" key="2">
    <source>
        <dbReference type="EMBL" id="MBC9784626.1"/>
    </source>
</evidence>
<dbReference type="EMBL" id="JACVHF010000007">
    <property type="protein sequence ID" value="MBC9784626.1"/>
    <property type="molecule type" value="Genomic_DNA"/>
</dbReference>
<dbReference type="Gene3D" id="3.30.1370.80">
    <property type="entry name" value="Molybdopterin cofactor biosynthesis MoaD-related, C-terminal domain"/>
    <property type="match status" value="1"/>
</dbReference>